<evidence type="ECO:0000313" key="7">
    <source>
        <dbReference type="Proteomes" id="UP000095282"/>
    </source>
</evidence>
<dbReference type="GO" id="GO:0016020">
    <property type="term" value="C:membrane"/>
    <property type="evidence" value="ECO:0007669"/>
    <property type="project" value="UniProtKB-SubCell"/>
</dbReference>
<proteinExistence type="predicted"/>
<evidence type="ECO:0000256" key="6">
    <source>
        <dbReference type="SAM" id="Phobius"/>
    </source>
</evidence>
<feature type="transmembrane region" description="Helical" evidence="6">
    <location>
        <begin position="87"/>
        <end position="105"/>
    </location>
</feature>
<feature type="transmembrane region" description="Helical" evidence="6">
    <location>
        <begin position="197"/>
        <end position="219"/>
    </location>
</feature>
<evidence type="ECO:0000256" key="2">
    <source>
        <dbReference type="ARBA" id="ARBA00022692"/>
    </source>
</evidence>
<dbReference type="GO" id="GO:0022857">
    <property type="term" value="F:transmembrane transporter activity"/>
    <property type="evidence" value="ECO:0007669"/>
    <property type="project" value="InterPro"/>
</dbReference>
<dbReference type="AlphaFoldDB" id="A0A1I7TQX1"/>
<feature type="transmembrane region" description="Helical" evidence="6">
    <location>
        <begin position="290"/>
        <end position="309"/>
    </location>
</feature>
<dbReference type="InterPro" id="IPR011701">
    <property type="entry name" value="MFS"/>
</dbReference>
<dbReference type="Proteomes" id="UP000095282">
    <property type="component" value="Unplaced"/>
</dbReference>
<dbReference type="PANTHER" id="PTHR24064">
    <property type="entry name" value="SOLUTE CARRIER FAMILY 22 MEMBER"/>
    <property type="match status" value="1"/>
</dbReference>
<keyword evidence="3 6" id="KW-1133">Transmembrane helix</keyword>
<evidence type="ECO:0000256" key="1">
    <source>
        <dbReference type="ARBA" id="ARBA00004141"/>
    </source>
</evidence>
<dbReference type="WBParaSite" id="Csp11.Scaffold629.g10875.t1">
    <property type="protein sequence ID" value="Csp11.Scaffold629.g10875.t1"/>
    <property type="gene ID" value="Csp11.Scaffold629.g10875"/>
</dbReference>
<feature type="region of interest" description="Disordered" evidence="5">
    <location>
        <begin position="483"/>
        <end position="518"/>
    </location>
</feature>
<reference evidence="8" key="1">
    <citation type="submission" date="2016-11" db="UniProtKB">
        <authorList>
            <consortium name="WormBaseParasite"/>
        </authorList>
    </citation>
    <scope>IDENTIFICATION</scope>
</reference>
<dbReference type="InterPro" id="IPR036259">
    <property type="entry name" value="MFS_trans_sf"/>
</dbReference>
<feature type="compositionally biased region" description="Basic and acidic residues" evidence="5">
    <location>
        <begin position="379"/>
        <end position="391"/>
    </location>
</feature>
<accession>A0A1I7TQX1</accession>
<organism evidence="7 8">
    <name type="scientific">Caenorhabditis tropicalis</name>
    <dbReference type="NCBI Taxonomy" id="1561998"/>
    <lineage>
        <taxon>Eukaryota</taxon>
        <taxon>Metazoa</taxon>
        <taxon>Ecdysozoa</taxon>
        <taxon>Nematoda</taxon>
        <taxon>Chromadorea</taxon>
        <taxon>Rhabditida</taxon>
        <taxon>Rhabditina</taxon>
        <taxon>Rhabditomorpha</taxon>
        <taxon>Rhabditoidea</taxon>
        <taxon>Rhabditidae</taxon>
        <taxon>Peloderinae</taxon>
        <taxon>Caenorhabditis</taxon>
    </lineage>
</organism>
<evidence type="ECO:0000256" key="5">
    <source>
        <dbReference type="SAM" id="MobiDB-lite"/>
    </source>
</evidence>
<protein>
    <submittedName>
        <fullName evidence="8">MFS domain-containing protein</fullName>
    </submittedName>
</protein>
<feature type="transmembrane region" description="Helical" evidence="6">
    <location>
        <begin position="141"/>
        <end position="164"/>
    </location>
</feature>
<evidence type="ECO:0000256" key="4">
    <source>
        <dbReference type="ARBA" id="ARBA00023136"/>
    </source>
</evidence>
<dbReference type="SUPFAM" id="SSF103473">
    <property type="entry name" value="MFS general substrate transporter"/>
    <property type="match status" value="2"/>
</dbReference>
<dbReference type="Gene3D" id="1.20.1250.20">
    <property type="entry name" value="MFS general substrate transporter like domains"/>
    <property type="match status" value="2"/>
</dbReference>
<keyword evidence="7" id="KW-1185">Reference proteome</keyword>
<comment type="subcellular location">
    <subcellularLocation>
        <location evidence="1">Membrane</location>
        <topology evidence="1">Multi-pass membrane protein</topology>
    </subcellularLocation>
</comment>
<feature type="region of interest" description="Disordered" evidence="5">
    <location>
        <begin position="354"/>
        <end position="391"/>
    </location>
</feature>
<dbReference type="Pfam" id="PF07690">
    <property type="entry name" value="MFS_1"/>
    <property type="match status" value="1"/>
</dbReference>
<keyword evidence="4 6" id="KW-0472">Membrane</keyword>
<feature type="transmembrane region" description="Helical" evidence="6">
    <location>
        <begin position="117"/>
        <end position="135"/>
    </location>
</feature>
<dbReference type="STRING" id="1561998.A0A1I7TQX1"/>
<keyword evidence="2 6" id="KW-0812">Transmembrane</keyword>
<sequence length="518" mass="58923">MVLYQITLVFSAQLIFVIFLDYMPPNYCNEDDFCYKLKSKCLTDYDLNAENLCSNNQTQETCIQEKKNLYFHSAQFEYQQDCTGLRAFPLSSVPFIGTLLGNILLGFLADKYGRRRIYLLSILFGIPCLVLSAAIKTIFWFYFFRFLTGIAISGTLTVGYTYAIEMMSPKRRLRLFALANWIIGMTEPCLTRMGRRVLFLISQIIAILCYIIIILCLYLDWKTSFIYPSAYILAYASQSICLEAAYLSLVELMPTDVRATVGSMANICMKIGTLLATWTQPLKFVYEPSLFFINLVICIIGMILVFFCLEESREADMKMVGQKPIVYGNEEDSIAPGSWDSSGLTKTPEILETRTTPEVISEDPPPKAPKTSDPPIESKIGDEEKKKESPIAKKPKVIVPKLPEIPVRTQLENEKGTSDDSVIIMEKTQEESVKVPRSLPKLIEETKEITKETTIDMTKDTTKDFTNTTKDGTETVDDDKRHVFTNLTKSEQQRRRKKLQKRSSANPISVYDNLSDPE</sequence>
<evidence type="ECO:0000313" key="8">
    <source>
        <dbReference type="WBParaSite" id="Csp11.Scaffold629.g10875.t1"/>
    </source>
</evidence>
<name>A0A1I7TQX1_9PELO</name>
<evidence type="ECO:0000256" key="3">
    <source>
        <dbReference type="ARBA" id="ARBA00022989"/>
    </source>
</evidence>
<feature type="transmembrane region" description="Helical" evidence="6">
    <location>
        <begin position="7"/>
        <end position="23"/>
    </location>
</feature>